<evidence type="ECO:0000259" key="10">
    <source>
        <dbReference type="Pfam" id="PF03553"/>
    </source>
</evidence>
<comment type="subcellular location">
    <subcellularLocation>
        <location evidence="1">Cell membrane</location>
        <topology evidence="1">Multi-pass membrane protein</topology>
    </subcellularLocation>
</comment>
<feature type="domain" description="Na+/H+ antiporter NhaC-like C-terminal" evidence="10">
    <location>
        <begin position="238"/>
        <end position="429"/>
    </location>
</feature>
<evidence type="ECO:0000313" key="11">
    <source>
        <dbReference type="EMBL" id="MCU6762246.1"/>
    </source>
</evidence>
<feature type="transmembrane region" description="Helical" evidence="9">
    <location>
        <begin position="386"/>
        <end position="408"/>
    </location>
</feature>
<dbReference type="RefSeq" id="WP_158424935.1">
    <property type="nucleotide sequence ID" value="NZ_JAOQJQ010000002.1"/>
</dbReference>
<evidence type="ECO:0000256" key="6">
    <source>
        <dbReference type="ARBA" id="ARBA00022989"/>
    </source>
</evidence>
<evidence type="ECO:0000256" key="1">
    <source>
        <dbReference type="ARBA" id="ARBA00004651"/>
    </source>
</evidence>
<feature type="transmembrane region" description="Helical" evidence="9">
    <location>
        <begin position="9"/>
        <end position="30"/>
    </location>
</feature>
<evidence type="ECO:0000256" key="2">
    <source>
        <dbReference type="ARBA" id="ARBA00022448"/>
    </source>
</evidence>
<keyword evidence="3" id="KW-0050">Antiport</keyword>
<evidence type="ECO:0000256" key="8">
    <source>
        <dbReference type="ARBA" id="ARBA00038435"/>
    </source>
</evidence>
<feature type="transmembrane region" description="Helical" evidence="9">
    <location>
        <begin position="203"/>
        <end position="223"/>
    </location>
</feature>
<evidence type="ECO:0000256" key="4">
    <source>
        <dbReference type="ARBA" id="ARBA00022475"/>
    </source>
</evidence>
<evidence type="ECO:0000256" key="9">
    <source>
        <dbReference type="SAM" id="Phobius"/>
    </source>
</evidence>
<keyword evidence="5 9" id="KW-0812">Transmembrane</keyword>
<dbReference type="PANTHER" id="PTHR33451">
    <property type="entry name" value="MALATE-2H(+)/NA(+)-LACTATE ANTIPORTER"/>
    <property type="match status" value="1"/>
</dbReference>
<evidence type="ECO:0000256" key="7">
    <source>
        <dbReference type="ARBA" id="ARBA00023136"/>
    </source>
</evidence>
<feature type="transmembrane region" description="Helical" evidence="9">
    <location>
        <begin position="142"/>
        <end position="171"/>
    </location>
</feature>
<proteinExistence type="inferred from homology"/>
<accession>A0ABT2TJB4</accession>
<feature type="transmembrane region" description="Helical" evidence="9">
    <location>
        <begin position="414"/>
        <end position="431"/>
    </location>
</feature>
<name>A0ABT2TJB4_9FIRM</name>
<dbReference type="PANTHER" id="PTHR33451:SF5">
    <property type="entry name" value="NA+_H+ ANTIPORTER"/>
    <property type="match status" value="1"/>
</dbReference>
<dbReference type="EMBL" id="JAOQJQ010000002">
    <property type="protein sequence ID" value="MCU6762246.1"/>
    <property type="molecule type" value="Genomic_DNA"/>
</dbReference>
<reference evidence="11 12" key="1">
    <citation type="journal article" date="2021" name="ISME Commun">
        <title>Automated analysis of genomic sequences facilitates high-throughput and comprehensive description of bacteria.</title>
        <authorList>
            <person name="Hitch T.C.A."/>
        </authorList>
    </citation>
    <scope>NUCLEOTIDE SEQUENCE [LARGE SCALE GENOMIC DNA]</scope>
    <source>
        <strain evidence="11 12">Sanger_109</strain>
    </source>
</reference>
<feature type="transmembrane region" description="Helical" evidence="9">
    <location>
        <begin position="288"/>
        <end position="306"/>
    </location>
</feature>
<protein>
    <submittedName>
        <fullName evidence="11">Na+/H+ antiporter NhaC family protein</fullName>
    </submittedName>
</protein>
<dbReference type="Proteomes" id="UP001652442">
    <property type="component" value="Unassembled WGS sequence"/>
</dbReference>
<feature type="transmembrane region" description="Helical" evidence="9">
    <location>
        <begin position="235"/>
        <end position="268"/>
    </location>
</feature>
<keyword evidence="7 9" id="KW-0472">Membrane</keyword>
<gene>
    <name evidence="11" type="ORF">OCV88_07790</name>
</gene>
<feature type="transmembrane region" description="Helical" evidence="9">
    <location>
        <begin position="79"/>
        <end position="99"/>
    </location>
</feature>
<feature type="domain" description="Na+/H+ antiporter NhaC-like C-terminal" evidence="10">
    <location>
        <begin position="15"/>
        <end position="217"/>
    </location>
</feature>
<feature type="transmembrane region" description="Helical" evidence="9">
    <location>
        <begin position="36"/>
        <end position="58"/>
    </location>
</feature>
<evidence type="ECO:0000313" key="12">
    <source>
        <dbReference type="Proteomes" id="UP001652442"/>
    </source>
</evidence>
<dbReference type="Pfam" id="PF03553">
    <property type="entry name" value="Na_H_antiporter"/>
    <property type="match status" value="2"/>
</dbReference>
<dbReference type="InterPro" id="IPR052180">
    <property type="entry name" value="NhaC_Na-H+_Antiporter"/>
</dbReference>
<evidence type="ECO:0000256" key="5">
    <source>
        <dbReference type="ARBA" id="ARBA00022692"/>
    </source>
</evidence>
<keyword evidence="12" id="KW-1185">Reference proteome</keyword>
<keyword evidence="4" id="KW-1003">Cell membrane</keyword>
<evidence type="ECO:0000256" key="3">
    <source>
        <dbReference type="ARBA" id="ARBA00022449"/>
    </source>
</evidence>
<keyword evidence="2" id="KW-0813">Transport</keyword>
<dbReference type="InterPro" id="IPR018461">
    <property type="entry name" value="Na/H_Antiport_NhaC-like_C"/>
</dbReference>
<keyword evidence="6 9" id="KW-1133">Transmembrane helix</keyword>
<comment type="caution">
    <text evidence="11">The sequence shown here is derived from an EMBL/GenBank/DDBJ whole genome shotgun (WGS) entry which is preliminary data.</text>
</comment>
<comment type="similarity">
    <text evidence="8">Belongs to the NhaC Na(+)/H(+) (TC 2.A.35) antiporter family.</text>
</comment>
<organism evidence="11 12">
    <name type="scientific">Brotonthovivens ammoniilytica</name>
    <dbReference type="NCBI Taxonomy" id="2981725"/>
    <lineage>
        <taxon>Bacteria</taxon>
        <taxon>Bacillati</taxon>
        <taxon>Bacillota</taxon>
        <taxon>Clostridia</taxon>
        <taxon>Lachnospirales</taxon>
        <taxon>Lachnospiraceae</taxon>
        <taxon>Brotonthovivens</taxon>
    </lineage>
</organism>
<sequence>MEKERANGFALIPIIVFLVLYVGSGIYFQYVKGQDQGFYVMSVVVAFTIAIIVALIQNPGKDFDAKLKIMARGMGDENIMIMILIFLLAGAFSSIATAAGGSESIAYLLLSFIPAKQMVFGFFLISCILSMAMGTSTGTITVLVPIAVAAAGAADLNLPLVLGTIIGGAMFGDNMSFISDTTIAATKTQGCEMKDKFRANFKIAFPAAVVTGAILLFLSGGAGTVQQHEFQILQAIPYFVVLVMALIGMNVLLVLGIGIILFSLIGLITQPGFDIPLIFTSMGEGTKGMFETIIVAVLVAALGALIKENGGFAYVLAVIKRRFRGKSGGQAGIAVLSSAMDVATGNNTVAIVMAAPIAKEISLEYGITPQKTASLLDIFTCIWQGIIPYGAQMLIAIGLVSGFGVTAFDVIPHLYYIFALFICAVISIIIPEKGRHM</sequence>